<dbReference type="PANTHER" id="PTHR12668:SF53">
    <property type="entry name" value="TMEM14 PROTEIN HOMOLOG YJR085C"/>
    <property type="match status" value="1"/>
</dbReference>
<reference evidence="7 8" key="1">
    <citation type="submission" date="2020-12" db="EMBL/GenBank/DDBJ databases">
        <title>Effect of drift, selection, and recombination on the evolution of hybrid genomes in Candida yeast pathogens.</title>
        <authorList>
            <person name="Mixao V."/>
            <person name="Ksiezopolska E."/>
            <person name="Saus E."/>
            <person name="Boekhout T."/>
            <person name="Gacser A."/>
            <person name="Gabaldon T."/>
        </authorList>
    </citation>
    <scope>NUCLEOTIDE SEQUENCE [LARGE SCALE GENOMIC DNA]</scope>
    <source>
        <strain evidence="7 8">BP57</strain>
    </source>
</reference>
<evidence type="ECO:0000313" key="8">
    <source>
        <dbReference type="Proteomes" id="UP000669133"/>
    </source>
</evidence>
<keyword evidence="3 6" id="KW-0812">Transmembrane</keyword>
<organism evidence="7 8">
    <name type="scientific">Candida metapsilosis</name>
    <dbReference type="NCBI Taxonomy" id="273372"/>
    <lineage>
        <taxon>Eukaryota</taxon>
        <taxon>Fungi</taxon>
        <taxon>Dikarya</taxon>
        <taxon>Ascomycota</taxon>
        <taxon>Saccharomycotina</taxon>
        <taxon>Pichiomycetes</taxon>
        <taxon>Debaryomycetaceae</taxon>
        <taxon>Candida/Lodderomyces clade</taxon>
        <taxon>Candida</taxon>
    </lineage>
</organism>
<evidence type="ECO:0000256" key="6">
    <source>
        <dbReference type="SAM" id="Phobius"/>
    </source>
</evidence>
<feature type="transmembrane region" description="Helical" evidence="6">
    <location>
        <begin position="83"/>
        <end position="99"/>
    </location>
</feature>
<dbReference type="GeneID" id="93651035"/>
<evidence type="ECO:0000256" key="4">
    <source>
        <dbReference type="ARBA" id="ARBA00022989"/>
    </source>
</evidence>
<evidence type="ECO:0000256" key="2">
    <source>
        <dbReference type="ARBA" id="ARBA00007590"/>
    </source>
</evidence>
<dbReference type="InterPro" id="IPR044890">
    <property type="entry name" value="TMEM14_sf"/>
</dbReference>
<keyword evidence="4 6" id="KW-1133">Transmembrane helix</keyword>
<keyword evidence="8" id="KW-1185">Reference proteome</keyword>
<keyword evidence="5 6" id="KW-0472">Membrane</keyword>
<gene>
    <name evidence="7" type="ORF">I9W82_002406</name>
</gene>
<feature type="transmembrane region" description="Helical" evidence="6">
    <location>
        <begin position="54"/>
        <end position="71"/>
    </location>
</feature>
<dbReference type="AlphaFoldDB" id="A0A8H7ZIY5"/>
<dbReference type="Pfam" id="PF03647">
    <property type="entry name" value="Tmemb_14"/>
    <property type="match status" value="1"/>
</dbReference>
<dbReference type="OrthoDB" id="5620at2759"/>
<dbReference type="PANTHER" id="PTHR12668">
    <property type="entry name" value="TRANSMEMBRANE PROTEIN 14, 15"/>
    <property type="match status" value="1"/>
</dbReference>
<proteinExistence type="inferred from homology"/>
<sequence length="110" mass="11471">MGADHPAFTLSALCAVGGFMGYFRKGSVPSLVAGLGVSTLYGISGYLLNQNADYGLELALGTSSVLLAAGLSRSASTSFKKPVPLALLLLGGLSTGYYFKKYDEFYPIFG</sequence>
<evidence type="ECO:0000256" key="3">
    <source>
        <dbReference type="ARBA" id="ARBA00022692"/>
    </source>
</evidence>
<dbReference type="InterPro" id="IPR005349">
    <property type="entry name" value="TMEM14"/>
</dbReference>
<protein>
    <recommendedName>
        <fullName evidence="9">TMEM14-domain-containing protein</fullName>
    </recommendedName>
</protein>
<evidence type="ECO:0000313" key="7">
    <source>
        <dbReference type="EMBL" id="KAG5420525.1"/>
    </source>
</evidence>
<evidence type="ECO:0000256" key="5">
    <source>
        <dbReference type="ARBA" id="ARBA00023136"/>
    </source>
</evidence>
<evidence type="ECO:0000256" key="1">
    <source>
        <dbReference type="ARBA" id="ARBA00004370"/>
    </source>
</evidence>
<comment type="caution">
    <text evidence="7">The sequence shown here is derived from an EMBL/GenBank/DDBJ whole genome shotgun (WGS) entry which is preliminary data.</text>
</comment>
<accession>A0A8H7ZIY5</accession>
<comment type="subcellular location">
    <subcellularLocation>
        <location evidence="1">Membrane</location>
    </subcellularLocation>
</comment>
<name>A0A8H7ZIY5_9ASCO</name>
<comment type="similarity">
    <text evidence="2">Belongs to the TMEM14 family.</text>
</comment>
<feature type="transmembrane region" description="Helical" evidence="6">
    <location>
        <begin position="30"/>
        <end position="48"/>
    </location>
</feature>
<evidence type="ECO:0008006" key="9">
    <source>
        <dbReference type="Google" id="ProtNLM"/>
    </source>
</evidence>
<dbReference type="EMBL" id="JAEOAQ010000002">
    <property type="protein sequence ID" value="KAG5420525.1"/>
    <property type="molecule type" value="Genomic_DNA"/>
</dbReference>
<dbReference type="GO" id="GO:0016020">
    <property type="term" value="C:membrane"/>
    <property type="evidence" value="ECO:0007669"/>
    <property type="project" value="UniProtKB-SubCell"/>
</dbReference>
<dbReference type="Gene3D" id="1.10.10.1740">
    <property type="entry name" value="Transmembrane protein 14-like"/>
    <property type="match status" value="1"/>
</dbReference>
<dbReference type="RefSeq" id="XP_067549641.1">
    <property type="nucleotide sequence ID" value="XM_067691258.1"/>
</dbReference>
<dbReference type="Proteomes" id="UP000669133">
    <property type="component" value="Unassembled WGS sequence"/>
</dbReference>